<dbReference type="PANTHER" id="PTHR44329">
    <property type="entry name" value="SERINE/THREONINE-PROTEIN KINASE TNNI3K-RELATED"/>
    <property type="match status" value="1"/>
</dbReference>
<comment type="caution">
    <text evidence="13">The sequence shown here is derived from an EMBL/GenBank/DDBJ whole genome shotgun (WGS) entry which is preliminary data.</text>
</comment>
<feature type="domain" description="Protein kinase" evidence="12">
    <location>
        <begin position="138"/>
        <end position="394"/>
    </location>
</feature>
<dbReference type="Gene3D" id="1.10.510.10">
    <property type="entry name" value="Transferase(Phosphotransferase) domain 1"/>
    <property type="match status" value="1"/>
</dbReference>
<dbReference type="InterPro" id="IPR008271">
    <property type="entry name" value="Ser/Thr_kinase_AS"/>
</dbReference>
<keyword evidence="4 9" id="KW-0547">Nucleotide-binding</keyword>
<evidence type="ECO:0000256" key="1">
    <source>
        <dbReference type="ARBA" id="ARBA00012513"/>
    </source>
</evidence>
<dbReference type="PROSITE" id="PS00108">
    <property type="entry name" value="PROTEIN_KINASE_ST"/>
    <property type="match status" value="1"/>
</dbReference>
<dbReference type="PROSITE" id="PS00107">
    <property type="entry name" value="PROTEIN_KINASE_ATP"/>
    <property type="match status" value="1"/>
</dbReference>
<evidence type="ECO:0000256" key="4">
    <source>
        <dbReference type="ARBA" id="ARBA00022741"/>
    </source>
</evidence>
<dbReference type="SUPFAM" id="SSF56112">
    <property type="entry name" value="Protein kinase-like (PK-like)"/>
    <property type="match status" value="1"/>
</dbReference>
<dbReference type="InterPro" id="IPR051681">
    <property type="entry name" value="Ser/Thr_Kinases-Pseudokinases"/>
</dbReference>
<dbReference type="SMART" id="SM00220">
    <property type="entry name" value="S_TKc"/>
    <property type="match status" value="1"/>
</dbReference>
<evidence type="ECO:0000256" key="9">
    <source>
        <dbReference type="PROSITE-ProRule" id="PRU10141"/>
    </source>
</evidence>
<proteinExistence type="inferred from homology"/>
<dbReference type="InterPro" id="IPR000719">
    <property type="entry name" value="Prot_kinase_dom"/>
</dbReference>
<evidence type="ECO:0000256" key="10">
    <source>
        <dbReference type="RuleBase" id="RU000304"/>
    </source>
</evidence>
<organism evidence="13 14">
    <name type="scientific">Megalurothrips usitatus</name>
    <name type="common">bean blossom thrips</name>
    <dbReference type="NCBI Taxonomy" id="439358"/>
    <lineage>
        <taxon>Eukaryota</taxon>
        <taxon>Metazoa</taxon>
        <taxon>Ecdysozoa</taxon>
        <taxon>Arthropoda</taxon>
        <taxon>Hexapoda</taxon>
        <taxon>Insecta</taxon>
        <taxon>Pterygota</taxon>
        <taxon>Neoptera</taxon>
        <taxon>Paraneoptera</taxon>
        <taxon>Thysanoptera</taxon>
        <taxon>Terebrantia</taxon>
        <taxon>Thripoidea</taxon>
        <taxon>Thripidae</taxon>
        <taxon>Megalurothrips</taxon>
    </lineage>
</organism>
<dbReference type="PANTHER" id="PTHR44329:SF285">
    <property type="entry name" value="V-MOS MOLONEY MURINE SARCOMA VIRAL ONCO HOMOLOG"/>
    <property type="match status" value="1"/>
</dbReference>
<dbReference type="GO" id="GO:0004674">
    <property type="term" value="F:protein serine/threonine kinase activity"/>
    <property type="evidence" value="ECO:0007669"/>
    <property type="project" value="UniProtKB-KW"/>
</dbReference>
<evidence type="ECO:0000256" key="3">
    <source>
        <dbReference type="ARBA" id="ARBA00022679"/>
    </source>
</evidence>
<dbReference type="AlphaFoldDB" id="A0AAV7XJ85"/>
<feature type="compositionally biased region" description="Basic and acidic residues" evidence="11">
    <location>
        <begin position="106"/>
        <end position="118"/>
    </location>
</feature>
<dbReference type="InterPro" id="IPR011009">
    <property type="entry name" value="Kinase-like_dom_sf"/>
</dbReference>
<keyword evidence="3" id="KW-0808">Transferase</keyword>
<evidence type="ECO:0000256" key="7">
    <source>
        <dbReference type="ARBA" id="ARBA00047899"/>
    </source>
</evidence>
<protein>
    <recommendedName>
        <fullName evidence="1">non-specific serine/threonine protein kinase</fullName>
        <ecNumber evidence="1">2.7.11.1</ecNumber>
    </recommendedName>
</protein>
<dbReference type="InterPro" id="IPR017441">
    <property type="entry name" value="Protein_kinase_ATP_BS"/>
</dbReference>
<evidence type="ECO:0000259" key="12">
    <source>
        <dbReference type="PROSITE" id="PS50011"/>
    </source>
</evidence>
<comment type="catalytic activity">
    <reaction evidence="8">
        <text>L-seryl-[protein] + ATP = O-phospho-L-seryl-[protein] + ADP + H(+)</text>
        <dbReference type="Rhea" id="RHEA:17989"/>
        <dbReference type="Rhea" id="RHEA-COMP:9863"/>
        <dbReference type="Rhea" id="RHEA-COMP:11604"/>
        <dbReference type="ChEBI" id="CHEBI:15378"/>
        <dbReference type="ChEBI" id="CHEBI:29999"/>
        <dbReference type="ChEBI" id="CHEBI:30616"/>
        <dbReference type="ChEBI" id="CHEBI:83421"/>
        <dbReference type="ChEBI" id="CHEBI:456216"/>
        <dbReference type="EC" id="2.7.11.1"/>
    </reaction>
</comment>
<dbReference type="GO" id="GO:0005524">
    <property type="term" value="F:ATP binding"/>
    <property type="evidence" value="ECO:0007669"/>
    <property type="project" value="UniProtKB-UniRule"/>
</dbReference>
<feature type="region of interest" description="Disordered" evidence="11">
    <location>
        <begin position="97"/>
        <end position="118"/>
    </location>
</feature>
<feature type="binding site" evidence="9">
    <location>
        <position position="170"/>
    </location>
    <ligand>
        <name>ATP</name>
        <dbReference type="ChEBI" id="CHEBI:30616"/>
    </ligand>
</feature>
<evidence type="ECO:0000256" key="2">
    <source>
        <dbReference type="ARBA" id="ARBA00022527"/>
    </source>
</evidence>
<gene>
    <name evidence="13" type="ORF">ONE63_009693</name>
</gene>
<evidence type="ECO:0000313" key="14">
    <source>
        <dbReference type="Proteomes" id="UP001075354"/>
    </source>
</evidence>
<dbReference type="EMBL" id="JAPTSV010000008">
    <property type="protein sequence ID" value="KAJ1524823.1"/>
    <property type="molecule type" value="Genomic_DNA"/>
</dbReference>
<sequence length="394" mass="42757">MSASVASVSMRQAVSPRSLASALVSPKVNNSLNAVLRHSPREPWSPHSFSSAKNSPSLSPFVARVLSPVQLHSNQPPRGGRCTRKLPWSDGGKHSSCLGVTTGLSQRDDNDSASERKSLLSVDTPDRAETLRRFCQSAGGVRVLGKGTFGTVIEATYKGKSVAAKIVPVKPEARRQIGNEMNCLGLSHPNIVPIMKVVVSDDVSAGVIIMERVPGHSLQKILDDDLMSNKVHQRVRYSMQISSALAYCHEHGILHLDVKPQNILVDIYSDNCRLCDFGCSSLIGSESSKLRGTIGYVAPEVLQGSKPTPAADVYSLGITMWQLMSGDFPYNGLRGHAVIYKVVAVAHRPELPIVQGAEDASFLSLIQRCWSQSPESRPSIQEVLMELTVEYHKG</sequence>
<comment type="catalytic activity">
    <reaction evidence="7">
        <text>L-threonyl-[protein] + ATP = O-phospho-L-threonyl-[protein] + ADP + H(+)</text>
        <dbReference type="Rhea" id="RHEA:46608"/>
        <dbReference type="Rhea" id="RHEA-COMP:11060"/>
        <dbReference type="Rhea" id="RHEA-COMP:11605"/>
        <dbReference type="ChEBI" id="CHEBI:15378"/>
        <dbReference type="ChEBI" id="CHEBI:30013"/>
        <dbReference type="ChEBI" id="CHEBI:30616"/>
        <dbReference type="ChEBI" id="CHEBI:61977"/>
        <dbReference type="ChEBI" id="CHEBI:456216"/>
        <dbReference type="EC" id="2.7.11.1"/>
    </reaction>
</comment>
<evidence type="ECO:0000256" key="5">
    <source>
        <dbReference type="ARBA" id="ARBA00022777"/>
    </source>
</evidence>
<accession>A0AAV7XJ85</accession>
<comment type="similarity">
    <text evidence="10">Belongs to the protein kinase superfamily.</text>
</comment>
<name>A0AAV7XJ85_9NEOP</name>
<dbReference type="Proteomes" id="UP001075354">
    <property type="component" value="Chromosome 8"/>
</dbReference>
<dbReference type="PROSITE" id="PS50011">
    <property type="entry name" value="PROTEIN_KINASE_DOM"/>
    <property type="match status" value="1"/>
</dbReference>
<evidence type="ECO:0000256" key="8">
    <source>
        <dbReference type="ARBA" id="ARBA00048679"/>
    </source>
</evidence>
<evidence type="ECO:0000256" key="11">
    <source>
        <dbReference type="SAM" id="MobiDB-lite"/>
    </source>
</evidence>
<keyword evidence="2 10" id="KW-0723">Serine/threonine-protein kinase</keyword>
<dbReference type="EC" id="2.7.11.1" evidence="1"/>
<evidence type="ECO:0000256" key="6">
    <source>
        <dbReference type="ARBA" id="ARBA00022840"/>
    </source>
</evidence>
<keyword evidence="5" id="KW-0418">Kinase</keyword>
<dbReference type="Pfam" id="PF00069">
    <property type="entry name" value="Pkinase"/>
    <property type="match status" value="1"/>
</dbReference>
<reference evidence="13" key="1">
    <citation type="submission" date="2022-12" db="EMBL/GenBank/DDBJ databases">
        <title>Chromosome-level genome assembly of the bean flower thrips Megalurothrips usitatus.</title>
        <authorList>
            <person name="Ma L."/>
            <person name="Liu Q."/>
            <person name="Li H."/>
            <person name="Cai W."/>
        </authorList>
    </citation>
    <scope>NUCLEOTIDE SEQUENCE</scope>
    <source>
        <strain evidence="13">Cailab_2022a</strain>
    </source>
</reference>
<evidence type="ECO:0000313" key="13">
    <source>
        <dbReference type="EMBL" id="KAJ1524823.1"/>
    </source>
</evidence>
<keyword evidence="14" id="KW-1185">Reference proteome</keyword>
<keyword evidence="6 9" id="KW-0067">ATP-binding</keyword>